<comment type="caution">
    <text evidence="2">The sequence shown here is derived from an EMBL/GenBank/DDBJ whole genome shotgun (WGS) entry which is preliminary data.</text>
</comment>
<feature type="transmembrane region" description="Helical" evidence="1">
    <location>
        <begin position="20"/>
        <end position="42"/>
    </location>
</feature>
<dbReference type="Proteomes" id="UP000266841">
    <property type="component" value="Unassembled WGS sequence"/>
</dbReference>
<keyword evidence="1" id="KW-0472">Membrane</keyword>
<gene>
    <name evidence="2" type="ORF">THAOC_01458</name>
</gene>
<evidence type="ECO:0000256" key="1">
    <source>
        <dbReference type="SAM" id="Phobius"/>
    </source>
</evidence>
<feature type="non-terminal residue" evidence="2">
    <location>
        <position position="198"/>
    </location>
</feature>
<name>K0TID1_THAOC</name>
<keyword evidence="1" id="KW-1133">Transmembrane helix</keyword>
<organism evidence="2 3">
    <name type="scientific">Thalassiosira oceanica</name>
    <name type="common">Marine diatom</name>
    <dbReference type="NCBI Taxonomy" id="159749"/>
    <lineage>
        <taxon>Eukaryota</taxon>
        <taxon>Sar</taxon>
        <taxon>Stramenopiles</taxon>
        <taxon>Ochrophyta</taxon>
        <taxon>Bacillariophyta</taxon>
        <taxon>Coscinodiscophyceae</taxon>
        <taxon>Thalassiosirophycidae</taxon>
        <taxon>Thalassiosirales</taxon>
        <taxon>Thalassiosiraceae</taxon>
        <taxon>Thalassiosira</taxon>
    </lineage>
</organism>
<dbReference type="AlphaFoldDB" id="K0TID1"/>
<protein>
    <submittedName>
        <fullName evidence="2">Uncharacterized protein</fullName>
    </submittedName>
</protein>
<reference evidence="2 3" key="1">
    <citation type="journal article" date="2012" name="Genome Biol.">
        <title>Genome and low-iron response of an oceanic diatom adapted to chronic iron limitation.</title>
        <authorList>
            <person name="Lommer M."/>
            <person name="Specht M."/>
            <person name="Roy A.S."/>
            <person name="Kraemer L."/>
            <person name="Andreson R."/>
            <person name="Gutowska M.A."/>
            <person name="Wolf J."/>
            <person name="Bergner S.V."/>
            <person name="Schilhabel M.B."/>
            <person name="Klostermeier U.C."/>
            <person name="Beiko R.G."/>
            <person name="Rosenstiel P."/>
            <person name="Hippler M."/>
            <person name="Laroche J."/>
        </authorList>
    </citation>
    <scope>NUCLEOTIDE SEQUENCE [LARGE SCALE GENOMIC DNA]</scope>
    <source>
        <strain evidence="2 3">CCMP1005</strain>
    </source>
</reference>
<accession>K0TID1</accession>
<evidence type="ECO:0000313" key="2">
    <source>
        <dbReference type="EMBL" id="EJK76764.1"/>
    </source>
</evidence>
<proteinExistence type="predicted"/>
<keyword evidence="1" id="KW-0812">Transmembrane</keyword>
<keyword evidence="3" id="KW-1185">Reference proteome</keyword>
<evidence type="ECO:0000313" key="3">
    <source>
        <dbReference type="Proteomes" id="UP000266841"/>
    </source>
</evidence>
<sequence>MQHALTQASFMYFTRAGGPLGFGLCWLWLAGWALGSGALLVSGGEPSSRRVKVAAGASRASGRRKCGTRRLVSAVLSVVSAVCGRGQGSVPGLSVKIADCEPRSMQMMQSRPDRRADGASADSIRATLRRQFDAVYGPDAKGEDGGGGDAGEAASRFDEYVRCMRRHVLAEGGPGHHGELSRLLRTKRMKRLHNRFVL</sequence>
<dbReference type="EMBL" id="AGNL01001731">
    <property type="protein sequence ID" value="EJK76764.1"/>
    <property type="molecule type" value="Genomic_DNA"/>
</dbReference>